<proteinExistence type="predicted"/>
<dbReference type="SUPFAM" id="SSF46565">
    <property type="entry name" value="Chaperone J-domain"/>
    <property type="match status" value="1"/>
</dbReference>
<reference evidence="2 3" key="1">
    <citation type="submission" date="2023-05" db="EMBL/GenBank/DDBJ databases">
        <title>B98-5 Cell Line De Novo Hybrid Assembly: An Optical Mapping Approach.</title>
        <authorList>
            <person name="Kananen K."/>
            <person name="Auerbach J.A."/>
            <person name="Kautto E."/>
            <person name="Blachly J.S."/>
        </authorList>
    </citation>
    <scope>NUCLEOTIDE SEQUENCE [LARGE SCALE GENOMIC DNA]</scope>
    <source>
        <strain evidence="2">B95-8</strain>
        <tissue evidence="2">Cell line</tissue>
    </source>
</reference>
<dbReference type="PRINTS" id="PR00625">
    <property type="entry name" value="JDOMAIN"/>
</dbReference>
<dbReference type="InterPro" id="IPR001623">
    <property type="entry name" value="DnaJ_domain"/>
</dbReference>
<comment type="caution">
    <text evidence="2">The sequence shown here is derived from an EMBL/GenBank/DDBJ whole genome shotgun (WGS) entry which is preliminary data.</text>
</comment>
<dbReference type="CDD" id="cd06257">
    <property type="entry name" value="DnaJ"/>
    <property type="match status" value="1"/>
</dbReference>
<sequence>MNVLGDALKNIDNAEKRGKCQAHGEAGGGESTKGYTAERVAAVKSIKQCKDYYEILGVSRGASDEDLKKTYRKLALIFHPEKNCTWCH</sequence>
<gene>
    <name evidence="2" type="primary">DNAJB12_2</name>
    <name evidence="2" type="ORF">P7K49_029113</name>
</gene>
<dbReference type="Pfam" id="PF00226">
    <property type="entry name" value="DnaJ"/>
    <property type="match status" value="1"/>
</dbReference>
<dbReference type="InterPro" id="IPR051100">
    <property type="entry name" value="DnaJ_subfamily_B/C"/>
</dbReference>
<evidence type="ECO:0000313" key="2">
    <source>
        <dbReference type="EMBL" id="KAK2092585.1"/>
    </source>
</evidence>
<feature type="domain" description="J" evidence="1">
    <location>
        <begin position="51"/>
        <end position="88"/>
    </location>
</feature>
<dbReference type="PROSITE" id="PS50076">
    <property type="entry name" value="DNAJ_2"/>
    <property type="match status" value="1"/>
</dbReference>
<dbReference type="SMART" id="SM00271">
    <property type="entry name" value="DnaJ"/>
    <property type="match status" value="1"/>
</dbReference>
<organism evidence="2 3">
    <name type="scientific">Saguinus oedipus</name>
    <name type="common">Cotton-top tamarin</name>
    <name type="synonym">Oedipomidas oedipus</name>
    <dbReference type="NCBI Taxonomy" id="9490"/>
    <lineage>
        <taxon>Eukaryota</taxon>
        <taxon>Metazoa</taxon>
        <taxon>Chordata</taxon>
        <taxon>Craniata</taxon>
        <taxon>Vertebrata</taxon>
        <taxon>Euteleostomi</taxon>
        <taxon>Mammalia</taxon>
        <taxon>Eutheria</taxon>
        <taxon>Euarchontoglires</taxon>
        <taxon>Primates</taxon>
        <taxon>Haplorrhini</taxon>
        <taxon>Platyrrhini</taxon>
        <taxon>Cebidae</taxon>
        <taxon>Callitrichinae</taxon>
        <taxon>Saguinus</taxon>
    </lineage>
</organism>
<evidence type="ECO:0000313" key="3">
    <source>
        <dbReference type="Proteomes" id="UP001266305"/>
    </source>
</evidence>
<dbReference type="InterPro" id="IPR036869">
    <property type="entry name" value="J_dom_sf"/>
</dbReference>
<dbReference type="EMBL" id="JASSZA010000015">
    <property type="protein sequence ID" value="KAK2092585.1"/>
    <property type="molecule type" value="Genomic_DNA"/>
</dbReference>
<dbReference type="PANTHER" id="PTHR43908:SF8">
    <property type="entry name" value="DNAJ HOMOLOG SUBFAMILY B MEMBER 12"/>
    <property type="match status" value="1"/>
</dbReference>
<dbReference type="Gene3D" id="3.30.1370.30">
    <property type="match status" value="1"/>
</dbReference>
<accession>A0ABQ9U6A3</accession>
<keyword evidence="3" id="KW-1185">Reference proteome</keyword>
<dbReference type="Gene3D" id="1.10.287.110">
    <property type="entry name" value="DnaJ domain"/>
    <property type="match status" value="1"/>
</dbReference>
<name>A0ABQ9U6A3_SAGOE</name>
<evidence type="ECO:0000259" key="1">
    <source>
        <dbReference type="PROSITE" id="PS50076"/>
    </source>
</evidence>
<protein>
    <submittedName>
        <fullName evidence="2">DnaJ (Hsp40), sub B, member 12</fullName>
    </submittedName>
</protein>
<dbReference type="PANTHER" id="PTHR43908">
    <property type="entry name" value="AT29763P-RELATED"/>
    <property type="match status" value="1"/>
</dbReference>
<dbReference type="Proteomes" id="UP001266305">
    <property type="component" value="Unassembled WGS sequence"/>
</dbReference>